<proteinExistence type="predicted"/>
<dbReference type="Proteomes" id="UP000018004">
    <property type="component" value="Unassembled WGS sequence"/>
</dbReference>
<keyword evidence="6" id="KW-1185">Reference proteome</keyword>
<feature type="coiled-coil region" evidence="1">
    <location>
        <begin position="193"/>
        <end position="220"/>
    </location>
</feature>
<evidence type="ECO:0000313" key="5">
    <source>
        <dbReference type="EMBL" id="ESU30059.1"/>
    </source>
</evidence>
<sequence length="293" mass="32676">MRTLVLYLSLLLIPMACKDAVSEDKMMMISDTDEEVAVAAATEDAVVETSLLPPPPKEDSGAQMAASVSVRTEDLQPKIIKTARLRFETADLEESFVSVKTAITKHKASVQNDLSGQNDALLFRNITIRIPSAAFDAFIAEISQGVNHFDRKEISAEDVTEEYIDVEARLTAKRILEKRYFELLGKATKVSEMLEIESSLSEVREEIEAKEGRLKFLQSQVAMSTVHLEMYTNKPSESGATASFSGKMGKALRGGFNNVATFFLGMLYVWPFILVSIAAFFLIRRRFRRKKAS</sequence>
<reference evidence="5 6" key="1">
    <citation type="submission" date="2013-08" db="EMBL/GenBank/DDBJ databases">
        <title>Flavobacterium limnosediminis JC2902 genome sequencing.</title>
        <authorList>
            <person name="Lee K."/>
            <person name="Yi H."/>
            <person name="Park S."/>
            <person name="Chun J."/>
        </authorList>
    </citation>
    <scope>NUCLEOTIDE SEQUENCE [LARGE SCALE GENOMIC DNA]</scope>
    <source>
        <strain evidence="5 6">JC2902</strain>
    </source>
</reference>
<feature type="signal peptide" evidence="3">
    <location>
        <begin position="1"/>
        <end position="18"/>
    </location>
</feature>
<dbReference type="AlphaFoldDB" id="V6SUB6"/>
<dbReference type="OrthoDB" id="5381491at2"/>
<keyword evidence="2" id="KW-0472">Membrane</keyword>
<dbReference type="STRING" id="1341181.FLJC2902T_05520"/>
<keyword evidence="2" id="KW-1133">Transmembrane helix</keyword>
<dbReference type="EMBL" id="AVGG01000001">
    <property type="protein sequence ID" value="ESU30059.1"/>
    <property type="molecule type" value="Genomic_DNA"/>
</dbReference>
<dbReference type="Pfam" id="PF14257">
    <property type="entry name" value="DUF4349"/>
    <property type="match status" value="1"/>
</dbReference>
<evidence type="ECO:0000313" key="6">
    <source>
        <dbReference type="Proteomes" id="UP000018004"/>
    </source>
</evidence>
<evidence type="ECO:0000256" key="3">
    <source>
        <dbReference type="SAM" id="SignalP"/>
    </source>
</evidence>
<evidence type="ECO:0000256" key="1">
    <source>
        <dbReference type="SAM" id="Coils"/>
    </source>
</evidence>
<accession>V6SUB6</accession>
<dbReference type="RefSeq" id="WP_023578236.1">
    <property type="nucleotide sequence ID" value="NZ_AVGG01000001.1"/>
</dbReference>
<name>V6SUB6_9FLAO</name>
<comment type="caution">
    <text evidence="5">The sequence shown here is derived from an EMBL/GenBank/DDBJ whole genome shotgun (WGS) entry which is preliminary data.</text>
</comment>
<protein>
    <recommendedName>
        <fullName evidence="4">DUF4349 domain-containing protein</fullName>
    </recommendedName>
</protein>
<dbReference type="PATRIC" id="fig|1341181.4.peg.548"/>
<keyword evidence="3" id="KW-0732">Signal</keyword>
<evidence type="ECO:0000259" key="4">
    <source>
        <dbReference type="Pfam" id="PF14257"/>
    </source>
</evidence>
<feature type="domain" description="DUF4349" evidence="4">
    <location>
        <begin position="78"/>
        <end position="283"/>
    </location>
</feature>
<organism evidence="5 6">
    <name type="scientific">Flavobacterium limnosediminis JC2902</name>
    <dbReference type="NCBI Taxonomy" id="1341181"/>
    <lineage>
        <taxon>Bacteria</taxon>
        <taxon>Pseudomonadati</taxon>
        <taxon>Bacteroidota</taxon>
        <taxon>Flavobacteriia</taxon>
        <taxon>Flavobacteriales</taxon>
        <taxon>Flavobacteriaceae</taxon>
        <taxon>Flavobacterium</taxon>
    </lineage>
</organism>
<feature type="transmembrane region" description="Helical" evidence="2">
    <location>
        <begin position="262"/>
        <end position="283"/>
    </location>
</feature>
<dbReference type="eggNOG" id="COG3206">
    <property type="taxonomic scope" value="Bacteria"/>
</dbReference>
<keyword evidence="1" id="KW-0175">Coiled coil</keyword>
<feature type="chain" id="PRO_5004751272" description="DUF4349 domain-containing protein" evidence="3">
    <location>
        <begin position="19"/>
        <end position="293"/>
    </location>
</feature>
<keyword evidence="2" id="KW-0812">Transmembrane</keyword>
<gene>
    <name evidence="5" type="ORF">FLJC2902T_05520</name>
</gene>
<evidence type="ECO:0000256" key="2">
    <source>
        <dbReference type="SAM" id="Phobius"/>
    </source>
</evidence>
<dbReference type="InterPro" id="IPR025645">
    <property type="entry name" value="DUF4349"/>
</dbReference>